<dbReference type="EMBL" id="LR215043">
    <property type="protein sequence ID" value="VEU78085.1"/>
    <property type="molecule type" value="Genomic_DNA"/>
</dbReference>
<keyword evidence="11 15" id="KW-0547">Nucleotide-binding</keyword>
<comment type="pathway">
    <text evidence="4">Purine metabolism; GMP biosynthesis via salvage pathway; GMP from guanine: step 1/1.</text>
</comment>
<dbReference type="GO" id="GO:0000166">
    <property type="term" value="F:nucleotide binding"/>
    <property type="evidence" value="ECO:0007669"/>
    <property type="project" value="UniProtKB-KW"/>
</dbReference>
<dbReference type="GO" id="GO:0046100">
    <property type="term" value="P:hypoxanthine metabolic process"/>
    <property type="evidence" value="ECO:0007669"/>
    <property type="project" value="TreeGrafter"/>
</dbReference>
<evidence type="ECO:0000256" key="5">
    <source>
        <dbReference type="ARBA" id="ARBA00008391"/>
    </source>
</evidence>
<dbReference type="InterPro" id="IPR005904">
    <property type="entry name" value="Hxn_phspho_trans"/>
</dbReference>
<keyword evidence="6 15" id="KW-0963">Cytoplasm</keyword>
<accession>A0A449BA80</accession>
<keyword evidence="10 15" id="KW-0660">Purine salvage</keyword>
<dbReference type="PANTHER" id="PTHR43340">
    <property type="entry name" value="HYPOXANTHINE-GUANINE PHOSPHORIBOSYLTRANSFERASE"/>
    <property type="match status" value="1"/>
</dbReference>
<dbReference type="GO" id="GO:0005829">
    <property type="term" value="C:cytosol"/>
    <property type="evidence" value="ECO:0007669"/>
    <property type="project" value="TreeGrafter"/>
</dbReference>
<dbReference type="GO" id="GO:0032264">
    <property type="term" value="P:IMP salvage"/>
    <property type="evidence" value="ECO:0007669"/>
    <property type="project" value="UniProtKB-UniPathway"/>
</dbReference>
<name>A0A449BA80_9BACT</name>
<dbReference type="GO" id="GO:0000287">
    <property type="term" value="F:magnesium ion binding"/>
    <property type="evidence" value="ECO:0007669"/>
    <property type="project" value="TreeGrafter"/>
</dbReference>
<comment type="catalytic activity">
    <reaction evidence="13">
        <text>GMP + diphosphate = guanine + 5-phospho-alpha-D-ribose 1-diphosphate</text>
        <dbReference type="Rhea" id="RHEA:25424"/>
        <dbReference type="ChEBI" id="CHEBI:16235"/>
        <dbReference type="ChEBI" id="CHEBI:33019"/>
        <dbReference type="ChEBI" id="CHEBI:58017"/>
        <dbReference type="ChEBI" id="CHEBI:58115"/>
        <dbReference type="EC" id="2.4.2.8"/>
    </reaction>
    <physiologicalReaction direction="right-to-left" evidence="13">
        <dbReference type="Rhea" id="RHEA:25426"/>
    </physiologicalReaction>
</comment>
<evidence type="ECO:0000256" key="9">
    <source>
        <dbReference type="ARBA" id="ARBA00022723"/>
    </source>
</evidence>
<dbReference type="PANTHER" id="PTHR43340:SF1">
    <property type="entry name" value="HYPOXANTHINE PHOSPHORIBOSYLTRANSFERASE"/>
    <property type="match status" value="1"/>
</dbReference>
<comment type="subcellular location">
    <subcellularLocation>
        <location evidence="2 15">Cytoplasm</location>
    </subcellularLocation>
</comment>
<keyword evidence="8 15" id="KW-0808">Transferase</keyword>
<dbReference type="InterPro" id="IPR050408">
    <property type="entry name" value="HGPRT"/>
</dbReference>
<evidence type="ECO:0000256" key="11">
    <source>
        <dbReference type="ARBA" id="ARBA00022741"/>
    </source>
</evidence>
<dbReference type="EC" id="2.4.2.8" evidence="15"/>
<dbReference type="FunFam" id="3.40.50.2020:FF:000006">
    <property type="entry name" value="Hypoxanthine phosphoribosyltransferase"/>
    <property type="match status" value="1"/>
</dbReference>
<evidence type="ECO:0000256" key="1">
    <source>
        <dbReference type="ARBA" id="ARBA00001946"/>
    </source>
</evidence>
<evidence type="ECO:0000256" key="10">
    <source>
        <dbReference type="ARBA" id="ARBA00022726"/>
    </source>
</evidence>
<evidence type="ECO:0000313" key="17">
    <source>
        <dbReference type="EMBL" id="VEU78085.1"/>
    </source>
</evidence>
<sequence>MSQIDPRIEKVLYTQTELENKIKELAHWVNETYKDSKELLLVSLLKGSIPFLAQLIKDITVDHALDFMVASSYNGADKSSGNVKIIMDLNQEIEGKDVLIVEEIIDSGITLARIKELLSVRKPKSLKILTLLDKKMNRKYPIEPDMYGFSVPDEFLVGFGLDYKEKLRNIPYVGVFNKKYL</sequence>
<dbReference type="InterPro" id="IPR000836">
    <property type="entry name" value="PRTase_dom"/>
</dbReference>
<dbReference type="Proteomes" id="UP000290876">
    <property type="component" value="Chromosome"/>
</dbReference>
<evidence type="ECO:0000313" key="18">
    <source>
        <dbReference type="Proteomes" id="UP000290876"/>
    </source>
</evidence>
<dbReference type="UniPathway" id="UPA00591">
    <property type="reaction ID" value="UER00648"/>
</dbReference>
<evidence type="ECO:0000256" key="3">
    <source>
        <dbReference type="ARBA" id="ARBA00004669"/>
    </source>
</evidence>
<dbReference type="Pfam" id="PF00156">
    <property type="entry name" value="Pribosyltran"/>
    <property type="match status" value="1"/>
</dbReference>
<keyword evidence="12 15" id="KW-0460">Magnesium</keyword>
<keyword evidence="18" id="KW-1185">Reference proteome</keyword>
<dbReference type="InterPro" id="IPR029057">
    <property type="entry name" value="PRTase-like"/>
</dbReference>
<evidence type="ECO:0000256" key="12">
    <source>
        <dbReference type="ARBA" id="ARBA00022842"/>
    </source>
</evidence>
<organism evidence="17 18">
    <name type="scientific">Mycoplasmopsis columbinasalis</name>
    <dbReference type="NCBI Taxonomy" id="114880"/>
    <lineage>
        <taxon>Bacteria</taxon>
        <taxon>Bacillati</taxon>
        <taxon>Mycoplasmatota</taxon>
        <taxon>Mycoplasmoidales</taxon>
        <taxon>Metamycoplasmataceae</taxon>
        <taxon>Mycoplasmopsis</taxon>
    </lineage>
</organism>
<comment type="catalytic activity">
    <reaction evidence="14">
        <text>IMP + diphosphate = hypoxanthine + 5-phospho-alpha-D-ribose 1-diphosphate</text>
        <dbReference type="Rhea" id="RHEA:17973"/>
        <dbReference type="ChEBI" id="CHEBI:17368"/>
        <dbReference type="ChEBI" id="CHEBI:33019"/>
        <dbReference type="ChEBI" id="CHEBI:58017"/>
        <dbReference type="ChEBI" id="CHEBI:58053"/>
        <dbReference type="EC" id="2.4.2.8"/>
    </reaction>
    <physiologicalReaction direction="right-to-left" evidence="14">
        <dbReference type="Rhea" id="RHEA:17975"/>
    </physiologicalReaction>
</comment>
<dbReference type="Gene3D" id="3.40.50.2020">
    <property type="match status" value="1"/>
</dbReference>
<dbReference type="GO" id="GO:0004422">
    <property type="term" value="F:hypoxanthine phosphoribosyltransferase activity"/>
    <property type="evidence" value="ECO:0007669"/>
    <property type="project" value="InterPro"/>
</dbReference>
<dbReference type="GO" id="GO:0006178">
    <property type="term" value="P:guanine salvage"/>
    <property type="evidence" value="ECO:0007669"/>
    <property type="project" value="TreeGrafter"/>
</dbReference>
<evidence type="ECO:0000256" key="13">
    <source>
        <dbReference type="ARBA" id="ARBA00048811"/>
    </source>
</evidence>
<proteinExistence type="inferred from homology"/>
<dbReference type="RefSeq" id="WP_129622935.1">
    <property type="nucleotide sequence ID" value="NZ_LR215043.1"/>
</dbReference>
<dbReference type="SUPFAM" id="SSF53271">
    <property type="entry name" value="PRTase-like"/>
    <property type="match status" value="1"/>
</dbReference>
<dbReference type="OrthoDB" id="9802824at2"/>
<dbReference type="GO" id="GO:0052657">
    <property type="term" value="F:guanine phosphoribosyltransferase activity"/>
    <property type="evidence" value="ECO:0007669"/>
    <property type="project" value="UniProtKB-ARBA"/>
</dbReference>
<gene>
    <name evidence="17" type="primary">hpt</name>
    <name evidence="17" type="ORF">NCTC10184_00307</name>
</gene>
<dbReference type="GO" id="GO:0032263">
    <property type="term" value="P:GMP salvage"/>
    <property type="evidence" value="ECO:0007669"/>
    <property type="project" value="TreeGrafter"/>
</dbReference>
<keyword evidence="9 15" id="KW-0479">Metal-binding</keyword>
<evidence type="ECO:0000256" key="6">
    <source>
        <dbReference type="ARBA" id="ARBA00022490"/>
    </source>
</evidence>
<dbReference type="GO" id="GO:0006166">
    <property type="term" value="P:purine ribonucleoside salvage"/>
    <property type="evidence" value="ECO:0007669"/>
    <property type="project" value="UniProtKB-KW"/>
</dbReference>
<evidence type="ECO:0000256" key="8">
    <source>
        <dbReference type="ARBA" id="ARBA00022679"/>
    </source>
</evidence>
<comment type="pathway">
    <text evidence="3 15">Purine metabolism; IMP biosynthesis via salvage pathway; IMP from hypoxanthine: step 1/1.</text>
</comment>
<dbReference type="AlphaFoldDB" id="A0A449BA80"/>
<reference evidence="17 18" key="1">
    <citation type="submission" date="2019-01" db="EMBL/GenBank/DDBJ databases">
        <authorList>
            <consortium name="Pathogen Informatics"/>
        </authorList>
    </citation>
    <scope>NUCLEOTIDE SEQUENCE [LARGE SCALE GENOMIC DNA]</scope>
    <source>
        <strain evidence="17 18">NCTC10184</strain>
    </source>
</reference>
<evidence type="ECO:0000259" key="16">
    <source>
        <dbReference type="Pfam" id="PF00156"/>
    </source>
</evidence>
<comment type="similarity">
    <text evidence="5 15">Belongs to the purine/pyrimidine phosphoribosyltransferase family.</text>
</comment>
<comment type="cofactor">
    <cofactor evidence="1 15">
        <name>Mg(2+)</name>
        <dbReference type="ChEBI" id="CHEBI:18420"/>
    </cofactor>
</comment>
<evidence type="ECO:0000256" key="14">
    <source>
        <dbReference type="ARBA" id="ARBA00049402"/>
    </source>
</evidence>
<protein>
    <recommendedName>
        <fullName evidence="15">Hypoxanthine phosphoribosyltransferase</fullName>
        <ecNumber evidence="15">2.4.2.8</ecNumber>
    </recommendedName>
</protein>
<evidence type="ECO:0000256" key="2">
    <source>
        <dbReference type="ARBA" id="ARBA00004496"/>
    </source>
</evidence>
<keyword evidence="7 15" id="KW-0328">Glycosyltransferase</keyword>
<dbReference type="CDD" id="cd06223">
    <property type="entry name" value="PRTases_typeI"/>
    <property type="match status" value="1"/>
</dbReference>
<feature type="domain" description="Phosphoribosyltransferase" evidence="16">
    <location>
        <begin position="15"/>
        <end position="164"/>
    </location>
</feature>
<evidence type="ECO:0000256" key="4">
    <source>
        <dbReference type="ARBA" id="ARBA00004676"/>
    </source>
</evidence>
<dbReference type="NCBIfam" id="TIGR01203">
    <property type="entry name" value="HGPRTase"/>
    <property type="match status" value="1"/>
</dbReference>
<dbReference type="KEGG" id="mcob:NCTC10184_00307"/>
<evidence type="ECO:0000256" key="7">
    <source>
        <dbReference type="ARBA" id="ARBA00022676"/>
    </source>
</evidence>
<evidence type="ECO:0000256" key="15">
    <source>
        <dbReference type="RuleBase" id="RU364099"/>
    </source>
</evidence>